<dbReference type="InterPro" id="IPR029063">
    <property type="entry name" value="SAM-dependent_MTases_sf"/>
</dbReference>
<evidence type="ECO:0000256" key="1">
    <source>
        <dbReference type="ARBA" id="ARBA00022603"/>
    </source>
</evidence>
<dbReference type="Pfam" id="PF03492">
    <property type="entry name" value="Methyltransf_7"/>
    <property type="match status" value="2"/>
</dbReference>
<keyword evidence="3" id="KW-0479">Metal-binding</keyword>
<dbReference type="Gene3D" id="1.10.1200.270">
    <property type="entry name" value="Methyltransferase, alpha-helical capping domain"/>
    <property type="match status" value="1"/>
</dbReference>
<evidence type="ECO:0000256" key="2">
    <source>
        <dbReference type="ARBA" id="ARBA00022679"/>
    </source>
</evidence>
<evidence type="ECO:0000256" key="3">
    <source>
        <dbReference type="ARBA" id="ARBA00022723"/>
    </source>
</evidence>
<comment type="caution">
    <text evidence="5">The sequence shown here is derived from an EMBL/GenBank/DDBJ whole genome shotgun (WGS) entry which is preliminary data.</text>
</comment>
<dbReference type="Proteomes" id="UP001358586">
    <property type="component" value="Chromosome 10"/>
</dbReference>
<proteinExistence type="predicted"/>
<accession>A0ABR0NI54</accession>
<protein>
    <submittedName>
        <fullName evidence="5">Uncharacterized protein</fullName>
    </submittedName>
</protein>
<name>A0ABR0NI54_GOSAR</name>
<dbReference type="InterPro" id="IPR042086">
    <property type="entry name" value="MeTrfase_capping"/>
</dbReference>
<evidence type="ECO:0000313" key="6">
    <source>
        <dbReference type="Proteomes" id="UP001358586"/>
    </source>
</evidence>
<dbReference type="InterPro" id="IPR005299">
    <property type="entry name" value="MeTrfase_7"/>
</dbReference>
<gene>
    <name evidence="5" type="ORF">PVK06_035937</name>
</gene>
<dbReference type="EMBL" id="JARKNE010000010">
    <property type="protein sequence ID" value="KAK5794696.1"/>
    <property type="molecule type" value="Genomic_DNA"/>
</dbReference>
<keyword evidence="1" id="KW-0489">Methyltransferase</keyword>
<organism evidence="5 6">
    <name type="scientific">Gossypium arboreum</name>
    <name type="common">Tree cotton</name>
    <name type="synonym">Gossypium nanking</name>
    <dbReference type="NCBI Taxonomy" id="29729"/>
    <lineage>
        <taxon>Eukaryota</taxon>
        <taxon>Viridiplantae</taxon>
        <taxon>Streptophyta</taxon>
        <taxon>Embryophyta</taxon>
        <taxon>Tracheophyta</taxon>
        <taxon>Spermatophyta</taxon>
        <taxon>Magnoliopsida</taxon>
        <taxon>eudicotyledons</taxon>
        <taxon>Gunneridae</taxon>
        <taxon>Pentapetalae</taxon>
        <taxon>rosids</taxon>
        <taxon>malvids</taxon>
        <taxon>Malvales</taxon>
        <taxon>Malvaceae</taxon>
        <taxon>Malvoideae</taxon>
        <taxon>Gossypium</taxon>
    </lineage>
</organism>
<sequence length="438" mass="49606">MAEAKVLRMNAADHEISYAKNSVVQKAVISKVRPIVEESITDMFSKTVPTCMKVADLGCSSGPNTFMTIWHIIDTIHGICQQEDMKLPEFEVLLNDLPENDFNYVFKSVPSFIERLKKETRDMVQERCFIRGVAGSFYHRLFPAKSLHFVYSSYALHWLSKVPVGVENNKGNICMAGSSPPNVVEAYAQQFQKDFITFLSLRSKEILPQGRMVLTFTARKNPNPSNEDYGLELVAESLLELVAEGVVKEADVDSFNIPLYAPCKEEVAEIVEREGSFEIKELQVIVVDTDPRNRDDKKDLDFNIYTEMGKNYANTMRAVLESILCSHFGDAILDELFKRFATNAADPLRNSMLQKKKAVISKVRPMVEESITDMVSKTVPTCMNVADLGCSSGPNTFMTMWHIIDTIHGICQQEDMKLPEFEVLLNDLPENDFNYVFK</sequence>
<dbReference type="SUPFAM" id="SSF53335">
    <property type="entry name" value="S-adenosyl-L-methionine-dependent methyltransferases"/>
    <property type="match status" value="2"/>
</dbReference>
<keyword evidence="6" id="KW-1185">Reference proteome</keyword>
<keyword evidence="4" id="KW-0460">Magnesium</keyword>
<evidence type="ECO:0000256" key="4">
    <source>
        <dbReference type="ARBA" id="ARBA00022842"/>
    </source>
</evidence>
<reference evidence="5 6" key="1">
    <citation type="submission" date="2023-03" db="EMBL/GenBank/DDBJ databases">
        <title>WGS of Gossypium arboreum.</title>
        <authorList>
            <person name="Yu D."/>
        </authorList>
    </citation>
    <scope>NUCLEOTIDE SEQUENCE [LARGE SCALE GENOMIC DNA]</scope>
    <source>
        <tissue evidence="5">Leaf</tissue>
    </source>
</reference>
<dbReference type="PANTHER" id="PTHR31009">
    <property type="entry name" value="S-ADENOSYL-L-METHIONINE:CARBOXYL METHYLTRANSFERASE FAMILY PROTEIN"/>
    <property type="match status" value="1"/>
</dbReference>
<dbReference type="Gene3D" id="3.40.50.150">
    <property type="entry name" value="Vaccinia Virus protein VP39"/>
    <property type="match status" value="2"/>
</dbReference>
<keyword evidence="2" id="KW-0808">Transferase</keyword>
<evidence type="ECO:0000313" key="5">
    <source>
        <dbReference type="EMBL" id="KAK5794696.1"/>
    </source>
</evidence>